<sequence>MSSNYKLGMPRRDIGVDAFSVASITESMVRTSLDSSTPYARIFRKSNVYAGIMPNFLRQQHHSKGITSEDLRRLEIQAIPTYSTPSFQQNSSSIQKKMIKIVEDIRRIYFVKENSQRDISALEAQVNSVLSKINLEFTINIKKWAITGEELSKLVDNRDVSSRIINALMQHLKQLNKVSLKSGDTIIRANFYSVELAESVLIKGALTKLQNLLIGTYDLHLFPIFHHYWKLVVYSSKNHIAKVYDLGHNYSEAELYIENLENLWSYNEQATTGIKHDLQMQKGINLWNSGLYICATAYKLIMGQDENLTSDELSDFRLDMLITLLKLSQINIATI</sequence>
<evidence type="ECO:0000313" key="2">
    <source>
        <dbReference type="Proteomes" id="UP000187209"/>
    </source>
</evidence>
<evidence type="ECO:0008006" key="3">
    <source>
        <dbReference type="Google" id="ProtNLM"/>
    </source>
</evidence>
<dbReference type="SUPFAM" id="SSF54001">
    <property type="entry name" value="Cysteine proteinases"/>
    <property type="match status" value="1"/>
</dbReference>
<organism evidence="1 2">
    <name type="scientific">Stentor coeruleus</name>
    <dbReference type="NCBI Taxonomy" id="5963"/>
    <lineage>
        <taxon>Eukaryota</taxon>
        <taxon>Sar</taxon>
        <taxon>Alveolata</taxon>
        <taxon>Ciliophora</taxon>
        <taxon>Postciliodesmatophora</taxon>
        <taxon>Heterotrichea</taxon>
        <taxon>Heterotrichida</taxon>
        <taxon>Stentoridae</taxon>
        <taxon>Stentor</taxon>
    </lineage>
</organism>
<comment type="caution">
    <text evidence="1">The sequence shown here is derived from an EMBL/GenBank/DDBJ whole genome shotgun (WGS) entry which is preliminary data.</text>
</comment>
<gene>
    <name evidence="1" type="ORF">SteCoe_14763</name>
</gene>
<dbReference type="AlphaFoldDB" id="A0A1R2C5E1"/>
<dbReference type="InterPro" id="IPR038765">
    <property type="entry name" value="Papain-like_cys_pep_sf"/>
</dbReference>
<reference evidence="1 2" key="1">
    <citation type="submission" date="2016-11" db="EMBL/GenBank/DDBJ databases">
        <title>The macronuclear genome of Stentor coeruleus: a giant cell with tiny introns.</title>
        <authorList>
            <person name="Slabodnick M."/>
            <person name="Ruby J.G."/>
            <person name="Reiff S.B."/>
            <person name="Swart E.C."/>
            <person name="Gosai S."/>
            <person name="Prabakaran S."/>
            <person name="Witkowska E."/>
            <person name="Larue G.E."/>
            <person name="Fisher S."/>
            <person name="Freeman R.M."/>
            <person name="Gunawardena J."/>
            <person name="Chu W."/>
            <person name="Stover N.A."/>
            <person name="Gregory B.D."/>
            <person name="Nowacki M."/>
            <person name="Derisi J."/>
            <person name="Roy S.W."/>
            <person name="Marshall W.F."/>
            <person name="Sood P."/>
        </authorList>
    </citation>
    <scope>NUCLEOTIDE SEQUENCE [LARGE SCALE GENOMIC DNA]</scope>
    <source>
        <strain evidence="1">WM001</strain>
    </source>
</reference>
<protein>
    <recommendedName>
        <fullName evidence="3">Ubiquitin-like protease family profile domain-containing protein</fullName>
    </recommendedName>
</protein>
<name>A0A1R2C5E1_9CILI</name>
<dbReference type="Proteomes" id="UP000187209">
    <property type="component" value="Unassembled WGS sequence"/>
</dbReference>
<dbReference type="EMBL" id="MPUH01000277">
    <property type="protein sequence ID" value="OMJ84207.1"/>
    <property type="molecule type" value="Genomic_DNA"/>
</dbReference>
<proteinExistence type="predicted"/>
<keyword evidence="2" id="KW-1185">Reference proteome</keyword>
<accession>A0A1R2C5E1</accession>
<dbReference type="Gene3D" id="3.40.395.10">
    <property type="entry name" value="Adenoviral Proteinase, Chain A"/>
    <property type="match status" value="1"/>
</dbReference>
<evidence type="ECO:0000313" key="1">
    <source>
        <dbReference type="EMBL" id="OMJ84207.1"/>
    </source>
</evidence>